<dbReference type="AlphaFoldDB" id="A0A4U8UVL9"/>
<evidence type="ECO:0000313" key="1">
    <source>
        <dbReference type="EMBL" id="TMS37480.1"/>
    </source>
</evidence>
<reference evidence="1 2" key="1">
    <citation type="journal article" date="2015" name="Genome Biol.">
        <title>Comparative genomics of Steinernema reveals deeply conserved gene regulatory networks.</title>
        <authorList>
            <person name="Dillman A.R."/>
            <person name="Macchietto M."/>
            <person name="Porter C.F."/>
            <person name="Rogers A."/>
            <person name="Williams B."/>
            <person name="Antoshechkin I."/>
            <person name="Lee M.M."/>
            <person name="Goodwin Z."/>
            <person name="Lu X."/>
            <person name="Lewis E.E."/>
            <person name="Goodrich-Blair H."/>
            <person name="Stock S.P."/>
            <person name="Adams B.J."/>
            <person name="Sternberg P.W."/>
            <person name="Mortazavi A."/>
        </authorList>
    </citation>
    <scope>NUCLEOTIDE SEQUENCE [LARGE SCALE GENOMIC DNA]</scope>
    <source>
        <strain evidence="1 2">ALL</strain>
    </source>
</reference>
<protein>
    <submittedName>
        <fullName evidence="1">Uncharacterized protein</fullName>
    </submittedName>
</protein>
<accession>A0A4U8UVL9</accession>
<keyword evidence="2" id="KW-1185">Reference proteome</keyword>
<comment type="caution">
    <text evidence="1">The sequence shown here is derived from an EMBL/GenBank/DDBJ whole genome shotgun (WGS) entry which is preliminary data.</text>
</comment>
<reference evidence="1 2" key="2">
    <citation type="journal article" date="2019" name="G3 (Bethesda)">
        <title>Hybrid Assembly of the Genome of the Entomopathogenic Nematode Steinernema carpocapsae Identifies the X-Chromosome.</title>
        <authorList>
            <person name="Serra L."/>
            <person name="Macchietto M."/>
            <person name="Macias-Munoz A."/>
            <person name="McGill C.J."/>
            <person name="Rodriguez I.M."/>
            <person name="Rodriguez B."/>
            <person name="Murad R."/>
            <person name="Mortazavi A."/>
        </authorList>
    </citation>
    <scope>NUCLEOTIDE SEQUENCE [LARGE SCALE GENOMIC DNA]</scope>
    <source>
        <strain evidence="1 2">ALL</strain>
    </source>
</reference>
<proteinExistence type="predicted"/>
<organism evidence="1 2">
    <name type="scientific">Steinernema carpocapsae</name>
    <name type="common">Entomopathogenic nematode</name>
    <dbReference type="NCBI Taxonomy" id="34508"/>
    <lineage>
        <taxon>Eukaryota</taxon>
        <taxon>Metazoa</taxon>
        <taxon>Ecdysozoa</taxon>
        <taxon>Nematoda</taxon>
        <taxon>Chromadorea</taxon>
        <taxon>Rhabditida</taxon>
        <taxon>Tylenchina</taxon>
        <taxon>Panagrolaimomorpha</taxon>
        <taxon>Strongyloidoidea</taxon>
        <taxon>Steinernematidae</taxon>
        <taxon>Steinernema</taxon>
    </lineage>
</organism>
<sequence>MKCASRYAKKHASTAQKSTFLQVSRALQKYRSDGKAMPPRSGYLGPRATIIVGQLDLVQFHTTVEM</sequence>
<name>A0A4U8UVL9_STECR</name>
<dbReference type="Proteomes" id="UP000298663">
    <property type="component" value="Unassembled WGS sequence"/>
</dbReference>
<gene>
    <name evidence="1" type="ORF">L596_004403</name>
</gene>
<dbReference type="EMBL" id="AZBU02000001">
    <property type="protein sequence ID" value="TMS37480.1"/>
    <property type="molecule type" value="Genomic_DNA"/>
</dbReference>
<evidence type="ECO:0000313" key="2">
    <source>
        <dbReference type="Proteomes" id="UP000298663"/>
    </source>
</evidence>